<reference evidence="2" key="1">
    <citation type="journal article" date="2015" name="Insect Biochem. Mol. Biol.">
        <title>An insight into the sialome of the horse fly, Tabanus bromius.</title>
        <authorList>
            <person name="Ribeiro J.M."/>
            <person name="Kazimirova M."/>
            <person name="Takac P."/>
            <person name="Andersen J.F."/>
            <person name="Francischetti I.M."/>
        </authorList>
    </citation>
    <scope>NUCLEOTIDE SEQUENCE</scope>
</reference>
<dbReference type="Pfam" id="PF00651">
    <property type="entry name" value="BTB"/>
    <property type="match status" value="1"/>
</dbReference>
<evidence type="ECO:0000259" key="1">
    <source>
        <dbReference type="PROSITE" id="PS50097"/>
    </source>
</evidence>
<feature type="domain" description="BTB" evidence="1">
    <location>
        <begin position="15"/>
        <end position="80"/>
    </location>
</feature>
<accession>A0A0K8TRU8</accession>
<organism evidence="2">
    <name type="scientific">Tabanus bromius</name>
    <name type="common">Band-eyed brown horse fly</name>
    <dbReference type="NCBI Taxonomy" id="304241"/>
    <lineage>
        <taxon>Eukaryota</taxon>
        <taxon>Metazoa</taxon>
        <taxon>Ecdysozoa</taxon>
        <taxon>Arthropoda</taxon>
        <taxon>Hexapoda</taxon>
        <taxon>Insecta</taxon>
        <taxon>Pterygota</taxon>
        <taxon>Neoptera</taxon>
        <taxon>Endopterygota</taxon>
        <taxon>Diptera</taxon>
        <taxon>Brachycera</taxon>
        <taxon>Tabanomorpha</taxon>
        <taxon>Tabanoidea</taxon>
        <taxon>Tabanidae</taxon>
        <taxon>Tabanus</taxon>
    </lineage>
</organism>
<name>A0A0K8TRU8_TABBR</name>
<dbReference type="PANTHER" id="PTHR24413">
    <property type="entry name" value="SPECKLE-TYPE POZ PROTEIN"/>
    <property type="match status" value="1"/>
</dbReference>
<dbReference type="CDD" id="cd18186">
    <property type="entry name" value="BTB_POZ_ZBTB_KLHL-like"/>
    <property type="match status" value="1"/>
</dbReference>
<dbReference type="AlphaFoldDB" id="A0A0K8TRU8"/>
<dbReference type="Gene3D" id="3.30.710.10">
    <property type="entry name" value="Potassium Channel Kv1.1, Chain A"/>
    <property type="match status" value="1"/>
</dbReference>
<dbReference type="EMBL" id="GDAI01000973">
    <property type="protein sequence ID" value="JAI16630.1"/>
    <property type="molecule type" value="mRNA"/>
</dbReference>
<dbReference type="PROSITE" id="PS50097">
    <property type="entry name" value="BTB"/>
    <property type="match status" value="1"/>
</dbReference>
<protein>
    <recommendedName>
        <fullName evidence="1">BTB domain-containing protein</fullName>
    </recommendedName>
</protein>
<sequence>LSRRYQRLLLSENFNDCSFKVDQKVFKCHKLILSAASPVFEAMFYGPMSQETEIRILDISPDTFQLLIEYIYTCDINFEQQSLETLIELYYSGEKYILPDLVRNCLEAIREKLRYQNILPAIDLSFYMNLQPLLQTCILFFKKYCLDEYQFFREIKTNYYHIAKKCLKFVVQLSIDSKNLPCFIKEWCQQECKSLGLNECEYKLVFNDLELPNQIKDSEPIISDQTCFLPKRFFGGYNYIERVYYKACRPFEVHEGFNEFNVNVKTDRFISLAGMVICSRLMPQLTTPCDTSISYDQEYCENLELEIMCDNEIIHEQSIEQKVNYNCDVNIYLSRKVTLTPNMEYRIRFIWDRSAHGAEYPCALYSTEARGVKFIDLNMGTIFKGIKYSNL</sequence>
<dbReference type="SMART" id="SM00225">
    <property type="entry name" value="BTB"/>
    <property type="match status" value="1"/>
</dbReference>
<feature type="non-terminal residue" evidence="2">
    <location>
        <position position="1"/>
    </location>
</feature>
<dbReference type="InterPro" id="IPR011333">
    <property type="entry name" value="SKP1/BTB/POZ_sf"/>
</dbReference>
<dbReference type="SUPFAM" id="SSF54695">
    <property type="entry name" value="POZ domain"/>
    <property type="match status" value="1"/>
</dbReference>
<proteinExistence type="evidence at transcript level"/>
<evidence type="ECO:0000313" key="2">
    <source>
        <dbReference type="EMBL" id="JAI16630.1"/>
    </source>
</evidence>
<dbReference type="InterPro" id="IPR000210">
    <property type="entry name" value="BTB/POZ_dom"/>
</dbReference>